<dbReference type="Proteomes" id="UP000182977">
    <property type="component" value="Chromosome I"/>
</dbReference>
<dbReference type="Gene3D" id="3.40.50.2000">
    <property type="entry name" value="Glycogen Phosphorylase B"/>
    <property type="match status" value="2"/>
</dbReference>
<dbReference type="PANTHER" id="PTHR45947">
    <property type="entry name" value="SULFOQUINOVOSYL TRANSFERASE SQD2"/>
    <property type="match status" value="1"/>
</dbReference>
<keyword evidence="2 5" id="KW-0808">Transferase</keyword>
<keyword evidence="6" id="KW-1185">Reference proteome</keyword>
<dbReference type="STRING" id="419479.SAMN04488563_6864"/>
<dbReference type="InterPro" id="IPR001296">
    <property type="entry name" value="Glyco_trans_1"/>
</dbReference>
<evidence type="ECO:0000259" key="3">
    <source>
        <dbReference type="Pfam" id="PF00534"/>
    </source>
</evidence>
<accession>A0A1H2LZT6</accession>
<evidence type="ECO:0000259" key="4">
    <source>
        <dbReference type="Pfam" id="PF13579"/>
    </source>
</evidence>
<dbReference type="Pfam" id="PF13579">
    <property type="entry name" value="Glyco_trans_4_4"/>
    <property type="match status" value="1"/>
</dbReference>
<protein>
    <submittedName>
        <fullName evidence="5">Glycosyltransferase involved in cell wall bisynthesis</fullName>
    </submittedName>
</protein>
<evidence type="ECO:0000313" key="5">
    <source>
        <dbReference type="EMBL" id="SDU86228.1"/>
    </source>
</evidence>
<dbReference type="RefSeq" id="WP_052762939.1">
    <property type="nucleotide sequence ID" value="NZ_LBMC01000043.1"/>
</dbReference>
<dbReference type="Pfam" id="PF00534">
    <property type="entry name" value="Glycos_transf_1"/>
    <property type="match status" value="1"/>
</dbReference>
<dbReference type="AlphaFoldDB" id="A0A1H2LZT6"/>
<keyword evidence="1" id="KW-0328">Glycosyltransferase</keyword>
<evidence type="ECO:0000313" key="6">
    <source>
        <dbReference type="Proteomes" id="UP000182977"/>
    </source>
</evidence>
<dbReference type="EMBL" id="LT629791">
    <property type="protein sequence ID" value="SDU86228.1"/>
    <property type="molecule type" value="Genomic_DNA"/>
</dbReference>
<feature type="domain" description="Glycosyltransferase subfamily 4-like N-terminal" evidence="4">
    <location>
        <begin position="338"/>
        <end position="521"/>
    </location>
</feature>
<dbReference type="SUPFAM" id="SSF53756">
    <property type="entry name" value="UDP-Glycosyltransferase/glycogen phosphorylase"/>
    <property type="match status" value="1"/>
</dbReference>
<dbReference type="InterPro" id="IPR050194">
    <property type="entry name" value="Glycosyltransferase_grp1"/>
</dbReference>
<proteinExistence type="predicted"/>
<dbReference type="PANTHER" id="PTHR45947:SF3">
    <property type="entry name" value="SULFOQUINOVOSYL TRANSFERASE SQD2"/>
    <property type="match status" value="1"/>
</dbReference>
<dbReference type="GO" id="GO:0016757">
    <property type="term" value="F:glycosyltransferase activity"/>
    <property type="evidence" value="ECO:0007669"/>
    <property type="project" value="UniProtKB-KW"/>
</dbReference>
<dbReference type="OrthoDB" id="509705at2"/>
<gene>
    <name evidence="5" type="ORF">SAMN04488563_6864</name>
</gene>
<dbReference type="GO" id="GO:1901137">
    <property type="term" value="P:carbohydrate derivative biosynthetic process"/>
    <property type="evidence" value="ECO:0007669"/>
    <property type="project" value="UniProtKB-ARBA"/>
</dbReference>
<sequence>MTTSGTQTPGPLSRWGARLALVAPPAAGPQRWQRFVTESRLEAAAARLRDEPATAALLAASVADHAERPGEAWRIAAAARELAGDDAGALDAVRRAIDAGEQTVATALMWRRSAARLGRTAQAHDALVMLARTPPRNHVELERAITGIVLAGRDLVDEFDAMVSALPFAERADRSRLDDLLDEFALGDAAVAGPEAFAAARARVLREREAPLLWMTQALVRARAWRRLAEFIVTTPPDSPEIGPRGAGAPFPTAEVGRAAVQALRAGDAHAASMLAARALVARPGRDDFRRTFAAARDQLSISRSGWTFPPRAVATPYEPDTRAVLSVLSQSAPIRSGGYAARSHGVATALTARGWDVQAVTRLGFPYDGWDPGDTREVPASDTVDGIVYHRLLDPGVRGYPQVPLADYVDRFERGVRDLAARHRVALIHGSSFYVVGLAGLTAARRLGLPFIYEMRGLEELMTLSRDPAFAGSDRHRFLERVETAVARESDLVFVITEALGREMVGRGVAEDRIVVVPNGVHTDRFTPRGRDRELESRLRLAGKTVIGYAGGLVDYEGLELLLDAVAGLGLRDDLQVLIVGDGAAEPSLRDRAERLGLGASVSFTGRVPHDQVRRYLSLVDVAPFPRLPLPVCELISPIKPFESMAMEKAVVVSDVAALTEFVDDGVTGRVFRKGDAGDLRRVLADLLDDAGQRRELGVAARDWVLRNRDWSTLTDVVDAAYTAALTGATGSRG</sequence>
<reference evidence="6" key="1">
    <citation type="submission" date="2016-10" db="EMBL/GenBank/DDBJ databases">
        <authorList>
            <person name="Varghese N."/>
            <person name="Submissions S."/>
        </authorList>
    </citation>
    <scope>NUCLEOTIDE SEQUENCE [LARGE SCALE GENOMIC DNA]</scope>
    <source>
        <strain evidence="6">DSM 45079</strain>
    </source>
</reference>
<dbReference type="InterPro" id="IPR028098">
    <property type="entry name" value="Glyco_trans_4-like_N"/>
</dbReference>
<evidence type="ECO:0000256" key="2">
    <source>
        <dbReference type="ARBA" id="ARBA00022679"/>
    </source>
</evidence>
<evidence type="ECO:0000256" key="1">
    <source>
        <dbReference type="ARBA" id="ARBA00022676"/>
    </source>
</evidence>
<feature type="domain" description="Glycosyl transferase family 1" evidence="3">
    <location>
        <begin position="543"/>
        <end position="705"/>
    </location>
</feature>
<organism evidence="5 6">
    <name type="scientific">Jiangella alkaliphila</name>
    <dbReference type="NCBI Taxonomy" id="419479"/>
    <lineage>
        <taxon>Bacteria</taxon>
        <taxon>Bacillati</taxon>
        <taxon>Actinomycetota</taxon>
        <taxon>Actinomycetes</taxon>
        <taxon>Jiangellales</taxon>
        <taxon>Jiangellaceae</taxon>
        <taxon>Jiangella</taxon>
    </lineage>
</organism>
<name>A0A1H2LZT6_9ACTN</name>
<dbReference type="CDD" id="cd03794">
    <property type="entry name" value="GT4_WbuB-like"/>
    <property type="match status" value="1"/>
</dbReference>